<gene>
    <name evidence="6" type="ORF">HMPREF0762_01032</name>
</gene>
<feature type="region of interest" description="Disordered" evidence="1">
    <location>
        <begin position="1182"/>
        <end position="1239"/>
    </location>
</feature>
<feature type="compositionally biased region" description="Basic and acidic residues" evidence="1">
    <location>
        <begin position="1050"/>
        <end position="1062"/>
    </location>
</feature>
<feature type="compositionally biased region" description="Polar residues" evidence="1">
    <location>
        <begin position="1204"/>
        <end position="1228"/>
    </location>
</feature>
<evidence type="ECO:0000259" key="4">
    <source>
        <dbReference type="Pfam" id="PF05738"/>
    </source>
</evidence>
<dbReference type="SUPFAM" id="SSF49478">
    <property type="entry name" value="Cna protein B-type domain"/>
    <property type="match status" value="1"/>
</dbReference>
<dbReference type="InterPro" id="IPR008454">
    <property type="entry name" value="Collagen-bd_Cna-like_B-typ_dom"/>
</dbReference>
<keyword evidence="3" id="KW-0732">Signal</keyword>
<evidence type="ECO:0000313" key="6">
    <source>
        <dbReference type="EMBL" id="EEZ61691.1"/>
    </source>
</evidence>
<keyword evidence="2" id="KW-0472">Membrane</keyword>
<keyword evidence="2" id="KW-1133">Transmembrane helix</keyword>
<evidence type="ECO:0000256" key="2">
    <source>
        <dbReference type="SAM" id="Phobius"/>
    </source>
</evidence>
<dbReference type="Pfam" id="PF05738">
    <property type="entry name" value="Cna_B"/>
    <property type="match status" value="1"/>
</dbReference>
<keyword evidence="2" id="KW-0812">Transmembrane</keyword>
<accession>D0WGS8</accession>
<dbReference type="OrthoDB" id="3170565at2"/>
<feature type="signal peptide" evidence="3">
    <location>
        <begin position="1"/>
        <end position="31"/>
    </location>
</feature>
<evidence type="ECO:0000313" key="7">
    <source>
        <dbReference type="Proteomes" id="UP000006001"/>
    </source>
</evidence>
<feature type="domain" description="Streptococcal pilin isopeptide linkage" evidence="5">
    <location>
        <begin position="1055"/>
        <end position="1184"/>
    </location>
</feature>
<dbReference type="CDD" id="cd00222">
    <property type="entry name" value="CollagenBindB"/>
    <property type="match status" value="1"/>
</dbReference>
<keyword evidence="7" id="KW-1185">Reference proteome</keyword>
<dbReference type="EMBL" id="ACUX02000006">
    <property type="protein sequence ID" value="EEZ61691.1"/>
    <property type="molecule type" value="Genomic_DNA"/>
</dbReference>
<feature type="region of interest" description="Disordered" evidence="1">
    <location>
        <begin position="1044"/>
        <end position="1069"/>
    </location>
</feature>
<feature type="compositionally biased region" description="Low complexity" evidence="1">
    <location>
        <begin position="1194"/>
        <end position="1203"/>
    </location>
</feature>
<dbReference type="GeneID" id="85007580"/>
<comment type="caution">
    <text evidence="6">The sequence shown here is derived from an EMBL/GenBank/DDBJ whole genome shotgun (WGS) entry which is preliminary data.</text>
</comment>
<dbReference type="Gene3D" id="2.60.40.3050">
    <property type="match status" value="1"/>
</dbReference>
<name>D0WGS8_SLAES</name>
<dbReference type="AlphaFoldDB" id="D0WGS8"/>
<evidence type="ECO:0000259" key="5">
    <source>
        <dbReference type="Pfam" id="PF12892"/>
    </source>
</evidence>
<dbReference type="Pfam" id="PF12892">
    <property type="entry name" value="FctA"/>
    <property type="match status" value="1"/>
</dbReference>
<organism evidence="6 7">
    <name type="scientific">Slackia exigua (strain ATCC 700122 / DSM 15923 / CIP 105133 / JCM 11022 / KCTC 5966 / S-7)</name>
    <dbReference type="NCBI Taxonomy" id="649764"/>
    <lineage>
        <taxon>Bacteria</taxon>
        <taxon>Bacillati</taxon>
        <taxon>Actinomycetota</taxon>
        <taxon>Coriobacteriia</taxon>
        <taxon>Eggerthellales</taxon>
        <taxon>Eggerthellaceae</taxon>
        <taxon>Slackia</taxon>
    </lineage>
</organism>
<dbReference type="Proteomes" id="UP000006001">
    <property type="component" value="Unassembled WGS sequence"/>
</dbReference>
<dbReference type="STRING" id="649764.HMPREF0762_01032"/>
<feature type="domain" description="CNA-B" evidence="4">
    <location>
        <begin position="944"/>
        <end position="1044"/>
    </location>
</feature>
<dbReference type="eggNOG" id="COG4932">
    <property type="taxonomic scope" value="Bacteria"/>
</dbReference>
<reference evidence="6" key="1">
    <citation type="submission" date="2009-10" db="EMBL/GenBank/DDBJ databases">
        <authorList>
            <person name="Weinstock G."/>
            <person name="Sodergren E."/>
            <person name="Clifton S."/>
            <person name="Fulton L."/>
            <person name="Fulton B."/>
            <person name="Courtney L."/>
            <person name="Fronick C."/>
            <person name="Harrison M."/>
            <person name="Strong C."/>
            <person name="Farmer C."/>
            <person name="Delahaunty K."/>
            <person name="Markovic C."/>
            <person name="Hall O."/>
            <person name="Minx P."/>
            <person name="Tomlinson C."/>
            <person name="Mitreva M."/>
            <person name="Nelson J."/>
            <person name="Hou S."/>
            <person name="Wollam A."/>
            <person name="Pepin K.H."/>
            <person name="Johnson M."/>
            <person name="Bhonagiri V."/>
            <person name="Nash W.E."/>
            <person name="Warren W."/>
            <person name="Chinwalla A."/>
            <person name="Mardis E.R."/>
            <person name="Wilson R.K."/>
        </authorList>
    </citation>
    <scope>NUCLEOTIDE SEQUENCE [LARGE SCALE GENOMIC DNA]</scope>
    <source>
        <strain evidence="6">ATCC 700122</strain>
    </source>
</reference>
<evidence type="ECO:0000256" key="3">
    <source>
        <dbReference type="SAM" id="SignalP"/>
    </source>
</evidence>
<dbReference type="RefSeq" id="WP_006362290.1">
    <property type="nucleotide sequence ID" value="NZ_GG700630.1"/>
</dbReference>
<protein>
    <submittedName>
        <fullName evidence="6">Pilin isopeptide linkage domain protein</fullName>
    </submittedName>
</protein>
<evidence type="ECO:0000256" key="1">
    <source>
        <dbReference type="SAM" id="MobiDB-lite"/>
    </source>
</evidence>
<sequence>MGSLKKAMAALVFAPAVLVAVMCAGMHVAYADDTAGLAFDSVTIEEAESHTQVADLMAGEVPALKAGVTYALDVSYKVPSGLQFSPTYLNVRLDDGIYVTGLPGATFTEGDISNTSFSKLLKTPTGTGTSPYGYPEAGSEKSRNGDLKYMTKSGLVRVDTKSEIRFRIDDAYENQDASQVISDAIKVSLSTDETSGVDAHSYPINPADELKYGFWVDQATEVISKGGTTGAIEASNSGSGASLTEAGSKTTVQLIYPKDVELVGLGETALYKTNGTVVSTVEDGDSKVATIEWDEPGSYSGGLTFKPHLKVASDSTRPNGSSFDVTLKNFKKTIWNDVPNTDRTSGTQSATMKVTVIDGAVPEKITTHALVDYAPNWALKKYDTYNTRLGAYLIKNELASPTLPKTLEMTIDEGNTAIIRGVTIPYKEGMAYGAISWTASDGTSGTADPSILKKSDVSALITNTALGLDINTSITSIKVDLGPIPGGYDGIKPMQDILDTWNPSNKHVTDEYYGWSYISNGVYGSWKQGTDADVKTTVKLYTTGDEPGDGEAIIGKSSAPEVLNGQGSISKTQINGGDSFTIQGVINDANWDWNPLQEPVLYVIMPEGFSYSDLNVTEGTLGDPEFVGSFDKNGTEVKVWKYPIDIGDGTRGQYQPDFSIKSMKLSMTVSTDKLAAKGVYHINDFVGFTTKDFKDIGAVIKSEKWDRSNWNTDKYTALFGDKVNSGETMVSLSEGRGITVDQASEIAAVSTFSVKDGQTGDVTDFAYDSANKPATTAVLQKGDTATVRIAVRNNAGVEASSTSLFVPLLSKAANLGDSFTPEGSTELPLKLASVSASSNYAVKYLKLNAGKTYDVNHAPQPGDYTEVDDPSEADMLLLESTRPLEANEGGYVAVSYAVNDTVGSACNDKRDVFNTVLDYDIEGNHSTLTLATNAATFAGTDVLLTKVWNDGNDAGKLRPTPDAFAAALTLTSDKGIDLSTFAPQVKDKGDGTYEVSYRGLPKYKGNAGNVVAYTLTEGDIAHYTTDSASIQGSGTTVEGTITNTYAPRPTTHDPAVEKKIEGPKPSSPDTFSFVLKRTDASFPMPAGSDGDTKTITVEGAGSSEFGDIEFTLPGTYTYTITETKGGAACTYDGSSYALTYEVTDDGQGKLQVKRSMTKTVDGTTTVVDLGAQGDAVGAVFTNVYPKPADPGHPTNPTNPANPTEQTKPQKPSASSTPAGDSAAISKTSDAPAAKALPRTGDGTLPYVLVVLASLSAGAALAGAEMKRRMA</sequence>
<proteinExistence type="predicted"/>
<dbReference type="InterPro" id="IPR022464">
    <property type="entry name" value="Strep_pil_isopept_link"/>
</dbReference>
<dbReference type="InterPro" id="IPR038174">
    <property type="entry name" value="Strep_pil_link_sf"/>
</dbReference>
<dbReference type="NCBIfam" id="TIGR03786">
    <property type="entry name" value="strep_pil_rpt"/>
    <property type="match status" value="1"/>
</dbReference>
<feature type="chain" id="PRO_5003018734" evidence="3">
    <location>
        <begin position="32"/>
        <end position="1270"/>
    </location>
</feature>
<feature type="transmembrane region" description="Helical" evidence="2">
    <location>
        <begin position="1244"/>
        <end position="1263"/>
    </location>
</feature>
<dbReference type="HOGENOM" id="CLU_254219_0_0_11"/>